<feature type="region of interest" description="Disordered" evidence="1">
    <location>
        <begin position="103"/>
        <end position="186"/>
    </location>
</feature>
<dbReference type="RefSeq" id="XP_040645606.1">
    <property type="nucleotide sequence ID" value="XM_040791529.1"/>
</dbReference>
<feature type="compositionally biased region" description="Low complexity" evidence="1">
    <location>
        <begin position="124"/>
        <end position="186"/>
    </location>
</feature>
<dbReference type="EMBL" id="LHQR01000067">
    <property type="protein sequence ID" value="KXG47070.1"/>
    <property type="molecule type" value="Genomic_DNA"/>
</dbReference>
<gene>
    <name evidence="3" type="ORF">PGRI_038160</name>
</gene>
<accession>A0A135LDU8</accession>
<organism evidence="3 4">
    <name type="scientific">Penicillium patulum</name>
    <name type="common">Penicillium griseofulvum</name>
    <dbReference type="NCBI Taxonomy" id="5078"/>
    <lineage>
        <taxon>Eukaryota</taxon>
        <taxon>Fungi</taxon>
        <taxon>Dikarya</taxon>
        <taxon>Ascomycota</taxon>
        <taxon>Pezizomycotina</taxon>
        <taxon>Eurotiomycetes</taxon>
        <taxon>Eurotiomycetidae</taxon>
        <taxon>Eurotiales</taxon>
        <taxon>Aspergillaceae</taxon>
        <taxon>Penicillium</taxon>
    </lineage>
</organism>
<evidence type="ECO:0000256" key="1">
    <source>
        <dbReference type="SAM" id="MobiDB-lite"/>
    </source>
</evidence>
<dbReference type="GeneID" id="63706829"/>
<comment type="caution">
    <text evidence="3">The sequence shown here is derived from an EMBL/GenBank/DDBJ whole genome shotgun (WGS) entry which is preliminary data.</text>
</comment>
<name>A0A135LDU8_PENPA</name>
<evidence type="ECO:0000313" key="3">
    <source>
        <dbReference type="EMBL" id="KXG47070.1"/>
    </source>
</evidence>
<keyword evidence="4" id="KW-1185">Reference proteome</keyword>
<protein>
    <submittedName>
        <fullName evidence="3">Uncharacterized protein</fullName>
    </submittedName>
</protein>
<evidence type="ECO:0000256" key="2">
    <source>
        <dbReference type="SAM" id="SignalP"/>
    </source>
</evidence>
<dbReference type="OrthoDB" id="5419608at2759"/>
<dbReference type="AlphaFoldDB" id="A0A135LDU8"/>
<reference evidence="3 4" key="1">
    <citation type="journal article" date="2016" name="BMC Genomics">
        <title>Genome sequencing and secondary metabolism of the postharvest pathogen Penicillium griseofulvum.</title>
        <authorList>
            <person name="Banani H."/>
            <person name="Marcet-Houben M."/>
            <person name="Ballester A.R."/>
            <person name="Abbruscato P."/>
            <person name="Gonzalez-Candelas L."/>
            <person name="Gabaldon T."/>
            <person name="Spadaro D."/>
        </authorList>
    </citation>
    <scope>NUCLEOTIDE SEQUENCE [LARGE SCALE GENOMIC DNA]</scope>
    <source>
        <strain evidence="3 4">PG3</strain>
    </source>
</reference>
<feature type="signal peptide" evidence="2">
    <location>
        <begin position="1"/>
        <end position="17"/>
    </location>
</feature>
<dbReference type="OMA" id="YPAWYNA"/>
<keyword evidence="2" id="KW-0732">Signal</keyword>
<feature type="chain" id="PRO_5007800437" evidence="2">
    <location>
        <begin position="18"/>
        <end position="207"/>
    </location>
</feature>
<sequence length="207" mass="19826">MQYTTLATLFLAATALAAPADTAATPSIETADSNFDIEDVPSSILAVLATAIPDSWYSDIMDPASLSAMASAAEAGTYPAWYNALPNSVKSWATEFGGDLDGDASATADSSATPTEPAGSSAIETGSSAVVVGASTTASRTSSNAAETTPASSTSASTSGSGSDSSSSSASSSPSSTHSTGGAPAPTGGVAMGVAGAAGILALALAL</sequence>
<dbReference type="Proteomes" id="UP000070168">
    <property type="component" value="Unassembled WGS sequence"/>
</dbReference>
<evidence type="ECO:0000313" key="4">
    <source>
        <dbReference type="Proteomes" id="UP000070168"/>
    </source>
</evidence>
<proteinExistence type="predicted"/>
<feature type="compositionally biased region" description="Low complexity" evidence="1">
    <location>
        <begin position="103"/>
        <end position="115"/>
    </location>
</feature>